<feature type="signal peptide" evidence="12">
    <location>
        <begin position="1"/>
        <end position="19"/>
    </location>
</feature>
<keyword evidence="8" id="KW-1015">Disulfide bond</keyword>
<dbReference type="PANTHER" id="PTHR12582">
    <property type="entry name" value="NETRIN RECEPTOR UNC5"/>
    <property type="match status" value="1"/>
</dbReference>
<feature type="domain" description="ZU5" evidence="16">
    <location>
        <begin position="463"/>
        <end position="600"/>
    </location>
</feature>
<dbReference type="InterPro" id="IPR000488">
    <property type="entry name" value="Death_dom"/>
</dbReference>
<evidence type="ECO:0000313" key="17">
    <source>
        <dbReference type="EMBL" id="KAF0301460.1"/>
    </source>
</evidence>
<keyword evidence="5 12" id="KW-0732">Signal</keyword>
<dbReference type="InterPro" id="IPR037936">
    <property type="entry name" value="UNC5A-D"/>
</dbReference>
<dbReference type="Gene3D" id="2.60.40.10">
    <property type="entry name" value="Immunoglobulins"/>
    <property type="match status" value="2"/>
</dbReference>
<reference evidence="17 18" key="1">
    <citation type="submission" date="2019-07" db="EMBL/GenBank/DDBJ databases">
        <title>Draft genome assembly of a fouling barnacle, Amphibalanus amphitrite (Darwin, 1854): The first reference genome for Thecostraca.</title>
        <authorList>
            <person name="Kim W."/>
        </authorList>
    </citation>
    <scope>NUCLEOTIDE SEQUENCE [LARGE SCALE GENOMIC DNA]</scope>
    <source>
        <strain evidence="17">SNU_AA5</strain>
        <tissue evidence="17">Soma without cirri and trophi</tissue>
    </source>
</reference>
<keyword evidence="4 12" id="KW-0812">Transmembrane</keyword>
<keyword evidence="7 12" id="KW-0472">Membrane</keyword>
<dbReference type="InterPro" id="IPR003598">
    <property type="entry name" value="Ig_sub2"/>
</dbReference>
<evidence type="ECO:0000259" key="14">
    <source>
        <dbReference type="PROSITE" id="PS50017"/>
    </source>
</evidence>
<dbReference type="Gene3D" id="2.60.220.30">
    <property type="match status" value="1"/>
</dbReference>
<dbReference type="Pfam" id="PF00791">
    <property type="entry name" value="ZU5"/>
    <property type="match status" value="1"/>
</dbReference>
<dbReference type="SUPFAM" id="SSF48726">
    <property type="entry name" value="Immunoglobulin"/>
    <property type="match status" value="1"/>
</dbReference>
<dbReference type="GO" id="GO:0005042">
    <property type="term" value="F:netrin receptor activity"/>
    <property type="evidence" value="ECO:0007669"/>
    <property type="project" value="UniProtKB-UniRule"/>
</dbReference>
<evidence type="ECO:0000256" key="8">
    <source>
        <dbReference type="ARBA" id="ARBA00023157"/>
    </source>
</evidence>
<keyword evidence="6 12" id="KW-1133">Transmembrane helix</keyword>
<evidence type="ECO:0000313" key="18">
    <source>
        <dbReference type="Proteomes" id="UP000440578"/>
    </source>
</evidence>
<dbReference type="InterPro" id="IPR007110">
    <property type="entry name" value="Ig-like_dom"/>
</dbReference>
<dbReference type="Pfam" id="PF13927">
    <property type="entry name" value="Ig_3"/>
    <property type="match status" value="1"/>
</dbReference>
<dbReference type="Pfam" id="PF00090">
    <property type="entry name" value="TSP_1"/>
    <property type="match status" value="1"/>
</dbReference>
<feature type="transmembrane region" description="Helical" evidence="12">
    <location>
        <begin position="312"/>
        <end position="336"/>
    </location>
</feature>
<keyword evidence="10" id="KW-0325">Glycoprotein</keyword>
<dbReference type="GO" id="GO:0008045">
    <property type="term" value="P:motor neuron axon guidance"/>
    <property type="evidence" value="ECO:0007669"/>
    <property type="project" value="TreeGrafter"/>
</dbReference>
<evidence type="ECO:0000259" key="15">
    <source>
        <dbReference type="PROSITE" id="PS50835"/>
    </source>
</evidence>
<dbReference type="SMART" id="SM00409">
    <property type="entry name" value="IG"/>
    <property type="match status" value="2"/>
</dbReference>
<comment type="subcellular location">
    <subcellularLocation>
        <location evidence="12">Cell membrane</location>
        <topology evidence="12">Single-pass type I membrane protein</topology>
    </subcellularLocation>
    <subcellularLocation>
        <location evidence="1">Membrane</location>
        <topology evidence="1">Single-pass type I membrane protein</topology>
    </subcellularLocation>
</comment>
<keyword evidence="11 12" id="KW-0393">Immunoglobulin domain</keyword>
<evidence type="ECO:0000256" key="2">
    <source>
        <dbReference type="ARBA" id="ARBA00009844"/>
    </source>
</evidence>
<organism evidence="17 18">
    <name type="scientific">Amphibalanus amphitrite</name>
    <name type="common">Striped barnacle</name>
    <name type="synonym">Balanus amphitrite</name>
    <dbReference type="NCBI Taxonomy" id="1232801"/>
    <lineage>
        <taxon>Eukaryota</taxon>
        <taxon>Metazoa</taxon>
        <taxon>Ecdysozoa</taxon>
        <taxon>Arthropoda</taxon>
        <taxon>Crustacea</taxon>
        <taxon>Multicrustacea</taxon>
        <taxon>Cirripedia</taxon>
        <taxon>Thoracica</taxon>
        <taxon>Thoracicalcarea</taxon>
        <taxon>Balanomorpha</taxon>
        <taxon>Balanoidea</taxon>
        <taxon>Balanidae</taxon>
        <taxon>Amphibalaninae</taxon>
        <taxon>Amphibalanus</taxon>
    </lineage>
</organism>
<dbReference type="PROSITE" id="PS51145">
    <property type="entry name" value="ZU5"/>
    <property type="match status" value="1"/>
</dbReference>
<dbReference type="PROSITE" id="PS50017">
    <property type="entry name" value="DEATH_DOMAIN"/>
    <property type="match status" value="1"/>
</dbReference>
<dbReference type="PROSITE" id="PS50092">
    <property type="entry name" value="TSP1"/>
    <property type="match status" value="1"/>
</dbReference>
<evidence type="ECO:0000256" key="4">
    <source>
        <dbReference type="ARBA" id="ARBA00022692"/>
    </source>
</evidence>
<evidence type="ECO:0000256" key="5">
    <source>
        <dbReference type="ARBA" id="ARBA00022729"/>
    </source>
</evidence>
<dbReference type="OrthoDB" id="5973910at2759"/>
<feature type="chain" id="PRO_5025717151" description="Netrin receptor UNC5" evidence="12">
    <location>
        <begin position="20"/>
        <end position="876"/>
    </location>
</feature>
<protein>
    <recommendedName>
        <fullName evidence="12">Netrin receptor UNC5</fullName>
    </recommendedName>
</protein>
<evidence type="ECO:0000256" key="10">
    <source>
        <dbReference type="ARBA" id="ARBA00023180"/>
    </source>
</evidence>
<dbReference type="InterPro" id="IPR000906">
    <property type="entry name" value="ZU5_dom"/>
</dbReference>
<dbReference type="SMART" id="SM00408">
    <property type="entry name" value="IGc2"/>
    <property type="match status" value="1"/>
</dbReference>
<feature type="region of interest" description="Disordered" evidence="13">
    <location>
        <begin position="409"/>
        <end position="464"/>
    </location>
</feature>
<dbReference type="Gene3D" id="2.20.100.10">
    <property type="entry name" value="Thrombospondin type-1 (TSP1) repeat"/>
    <property type="match status" value="1"/>
</dbReference>
<dbReference type="SUPFAM" id="SSF82895">
    <property type="entry name" value="TSP-1 type 1 repeat"/>
    <property type="match status" value="1"/>
</dbReference>
<name>A0A6A4WCT4_AMPAM</name>
<evidence type="ECO:0000259" key="16">
    <source>
        <dbReference type="PROSITE" id="PS51145"/>
    </source>
</evidence>
<sequence length="876" mass="94884">MSALNVLLVFLWTARLAAGFGPFLDPVPHSSADDDLLLPDVLPTGPSLDQSDPVFLEVPAPAYVRRNKPATLTCRAAHALHLFFRCNGYLMADDEHSRADYVDPETAIRQLELKLAVTRGAVESYFGEYRCNCTAVSSRGRKTSPTVKVTVAYLKKSFATAPLPDSVQVDQTVEMRCKPPSGEPTPSISWTKNGVTIDPKQDPNYIISKEGNLLIVAAKLSDMANYSCVAENVANRRVSPPARLTVFAVDGGWSPYGDWSACDITCRQSRQRTCSSPSPAQGGRPCSGADREHRNCSAVDCQTARAVARSDVALYVGLAVALVVFPLIALLALKLYRRKERGQSMYGLTERDYESKYYDHNKKPLSYTPDLTATVTSGLGSTPPSRVTDYGYNRLDAGYRRTGLLGRSEPLYDEPLLPPPGGPVGATSKAAPDAPSIGSRSSQRSAGSSGSAGSRSTPHHSSSSYCSSLTSAGAVLSLPNAGVTLVIPEGAVPAGQAEEVYLAVASDAREKPQLNENQTLLSPVVLVGPPGTQFLKPVVVGFHHCANLKTSWLTSVHVSESPADETPQWQRAVTLGQETINTPIYVQLDQAKAYVLTDCLQALALVGEPCTAPPAVKNLRLAAFGPRVVSATESCVRVYIMDDTRAALDSVCQLERRLGGRMMDKSKTLPYQSGSAGLCVALEDLSLGWRCRSQPPQQEIPFRHVWSGACSLLHVSFSLEHVGHAAARDSLAFSGRIQVYQRCSQIRRQVLRVTSASDGDSQAGVPPPVRPAPASSTFSSERPVGRLSAETKQRLCQCLNPPNPYGNDWRMLAQMMQVNRYVNYFATKKSPTEPILDLWEARHPEQSSCTELINILRIMGREDAARIVQAQAGLRV</sequence>
<feature type="domain" description="Ig-like" evidence="15">
    <location>
        <begin position="145"/>
        <end position="239"/>
    </location>
</feature>
<dbReference type="FunFam" id="2.20.100.10:FF:000001">
    <property type="entry name" value="semaphorin-5A isoform X1"/>
    <property type="match status" value="1"/>
</dbReference>
<dbReference type="InterPro" id="IPR057755">
    <property type="entry name" value="UNC5A-D-like_N"/>
</dbReference>
<keyword evidence="9 12" id="KW-0675">Receptor</keyword>
<comment type="similarity">
    <text evidence="2 12">Belongs to the unc-5 family.</text>
</comment>
<dbReference type="InterPro" id="IPR036383">
    <property type="entry name" value="TSP1_rpt_sf"/>
</dbReference>
<proteinExistence type="inferred from homology"/>
<feature type="domain" description="Death" evidence="14">
    <location>
        <begin position="806"/>
        <end position="872"/>
    </location>
</feature>
<dbReference type="InterPro" id="IPR011029">
    <property type="entry name" value="DEATH-like_dom_sf"/>
</dbReference>
<evidence type="ECO:0000256" key="1">
    <source>
        <dbReference type="ARBA" id="ARBA00004479"/>
    </source>
</evidence>
<evidence type="ECO:0000256" key="7">
    <source>
        <dbReference type="ARBA" id="ARBA00023136"/>
    </source>
</evidence>
<evidence type="ECO:0000256" key="12">
    <source>
        <dbReference type="RuleBase" id="RU367033"/>
    </source>
</evidence>
<evidence type="ECO:0000256" key="9">
    <source>
        <dbReference type="ARBA" id="ARBA00023170"/>
    </source>
</evidence>
<dbReference type="GO" id="GO:0005886">
    <property type="term" value="C:plasma membrane"/>
    <property type="evidence" value="ECO:0007669"/>
    <property type="project" value="UniProtKB-SubCell"/>
</dbReference>
<dbReference type="EMBL" id="VIIS01001161">
    <property type="protein sequence ID" value="KAF0301460.1"/>
    <property type="molecule type" value="Genomic_DNA"/>
</dbReference>
<evidence type="ECO:0000256" key="11">
    <source>
        <dbReference type="ARBA" id="ARBA00023319"/>
    </source>
</evidence>
<dbReference type="Pfam" id="PF25609">
    <property type="entry name" value="Unc5_NetrinR_N"/>
    <property type="match status" value="1"/>
</dbReference>
<dbReference type="InterPro" id="IPR003599">
    <property type="entry name" value="Ig_sub"/>
</dbReference>
<dbReference type="SMART" id="SM00005">
    <property type="entry name" value="DEATH"/>
    <property type="match status" value="1"/>
</dbReference>
<accession>A0A6A4WCT4</accession>
<evidence type="ECO:0000256" key="13">
    <source>
        <dbReference type="SAM" id="MobiDB-lite"/>
    </source>
</evidence>
<dbReference type="InterPro" id="IPR036179">
    <property type="entry name" value="Ig-like_dom_sf"/>
</dbReference>
<dbReference type="PROSITE" id="PS50835">
    <property type="entry name" value="IG_LIKE"/>
    <property type="match status" value="1"/>
</dbReference>
<gene>
    <name evidence="17" type="primary">UNC5C_2</name>
    <name evidence="17" type="ORF">FJT64_026234</name>
</gene>
<comment type="function">
    <text evidence="12">Receptor for netrin required for axon guidance. Mediates axon repulsion of neuronal growth cones in the developing nervous system upon ligand binding.</text>
</comment>
<dbReference type="SMART" id="SM00218">
    <property type="entry name" value="ZU5"/>
    <property type="match status" value="1"/>
</dbReference>
<dbReference type="Proteomes" id="UP000440578">
    <property type="component" value="Unassembled WGS sequence"/>
</dbReference>
<dbReference type="SMART" id="SM00209">
    <property type="entry name" value="TSP1"/>
    <property type="match status" value="1"/>
</dbReference>
<evidence type="ECO:0000256" key="6">
    <source>
        <dbReference type="ARBA" id="ARBA00022989"/>
    </source>
</evidence>
<dbReference type="Pfam" id="PF00531">
    <property type="entry name" value="Death"/>
    <property type="match status" value="1"/>
</dbReference>
<dbReference type="CDD" id="cd08781">
    <property type="entry name" value="Death_UNC5-like"/>
    <property type="match status" value="1"/>
</dbReference>
<dbReference type="InterPro" id="IPR000884">
    <property type="entry name" value="TSP1_rpt"/>
</dbReference>
<feature type="compositionally biased region" description="Low complexity" evidence="13">
    <location>
        <begin position="434"/>
        <end position="464"/>
    </location>
</feature>
<dbReference type="AlphaFoldDB" id="A0A6A4WCT4"/>
<keyword evidence="3 12" id="KW-0217">Developmental protein</keyword>
<dbReference type="SUPFAM" id="SSF47986">
    <property type="entry name" value="DEATH domain"/>
    <property type="match status" value="1"/>
</dbReference>
<dbReference type="Pfam" id="PF17217">
    <property type="entry name" value="UPA"/>
    <property type="match status" value="1"/>
</dbReference>
<evidence type="ECO:0000256" key="3">
    <source>
        <dbReference type="ARBA" id="ARBA00022473"/>
    </source>
</evidence>
<keyword evidence="18" id="KW-1185">Reference proteome</keyword>
<dbReference type="Gene3D" id="1.10.533.10">
    <property type="entry name" value="Death Domain, Fas"/>
    <property type="match status" value="1"/>
</dbReference>
<dbReference type="InterPro" id="IPR033772">
    <property type="entry name" value="UPA"/>
</dbReference>
<dbReference type="InterPro" id="IPR013783">
    <property type="entry name" value="Ig-like_fold"/>
</dbReference>
<feature type="region of interest" description="Disordered" evidence="13">
    <location>
        <begin position="755"/>
        <end position="784"/>
    </location>
</feature>
<dbReference type="PANTHER" id="PTHR12582:SF47">
    <property type="entry name" value="NETRIN RECEPTOR UNC-5"/>
    <property type="match status" value="1"/>
</dbReference>
<comment type="caution">
    <text evidence="17">The sequence shown here is derived from an EMBL/GenBank/DDBJ whole genome shotgun (WGS) entry which is preliminary data.</text>
</comment>